<feature type="transmembrane region" description="Helical" evidence="1">
    <location>
        <begin position="21"/>
        <end position="40"/>
    </location>
</feature>
<name>A0A4Z0WAW9_9GAMM</name>
<protein>
    <submittedName>
        <fullName evidence="2">Uncharacterized protein</fullName>
    </submittedName>
</protein>
<reference evidence="2 3" key="1">
    <citation type="submission" date="2019-04" db="EMBL/GenBank/DDBJ databases">
        <title>Natronospirillum operosus gen. nov., sp. nov., a haloalkaliphilic satellite isolated from decaying biomass of laboratory culture of cyanobacterium Geitlerinema sp. and proposal of Natronospirillaceae fam. nov. and Saccharospirillaceae fam. nov.</title>
        <authorList>
            <person name="Kevbrin V."/>
            <person name="Boltyanskaya Y."/>
            <person name="Koziaeva V."/>
            <person name="Grouzdev D.S."/>
            <person name="Park M."/>
            <person name="Cho J."/>
        </authorList>
    </citation>
    <scope>NUCLEOTIDE SEQUENCE [LARGE SCALE GENOMIC DNA]</scope>
    <source>
        <strain evidence="2 3">G-116</strain>
    </source>
</reference>
<keyword evidence="1" id="KW-1133">Transmembrane helix</keyword>
<keyword evidence="1" id="KW-0812">Transmembrane</keyword>
<organism evidence="2 3">
    <name type="scientific">Natronospirillum operosum</name>
    <dbReference type="NCBI Taxonomy" id="2759953"/>
    <lineage>
        <taxon>Bacteria</taxon>
        <taxon>Pseudomonadati</taxon>
        <taxon>Pseudomonadota</taxon>
        <taxon>Gammaproteobacteria</taxon>
        <taxon>Oceanospirillales</taxon>
        <taxon>Natronospirillaceae</taxon>
        <taxon>Natronospirillum</taxon>
    </lineage>
</organism>
<sequence length="143" mass="16221">MPEAEWYFQAARQRRYWRCALLALCGIWTLTLLASLWWAGRPAEPAWWLALAAAAGLAAWSLAALRPPAQGFWLRFGRGRFELGLAADPAGLPVWLPRVYRRPRVLPGLVVLSGPASRPLWLFADECSETAWRRLCLCARFTR</sequence>
<feature type="transmembrane region" description="Helical" evidence="1">
    <location>
        <begin position="46"/>
        <end position="65"/>
    </location>
</feature>
<comment type="caution">
    <text evidence="2">The sequence shown here is derived from an EMBL/GenBank/DDBJ whole genome shotgun (WGS) entry which is preliminary data.</text>
</comment>
<dbReference type="AlphaFoldDB" id="A0A4Z0WAW9"/>
<evidence type="ECO:0000313" key="2">
    <source>
        <dbReference type="EMBL" id="TGG91111.1"/>
    </source>
</evidence>
<keyword evidence="1" id="KW-0472">Membrane</keyword>
<proteinExistence type="predicted"/>
<keyword evidence="3" id="KW-1185">Reference proteome</keyword>
<evidence type="ECO:0000256" key="1">
    <source>
        <dbReference type="SAM" id="Phobius"/>
    </source>
</evidence>
<dbReference type="Proteomes" id="UP000297475">
    <property type="component" value="Unassembled WGS sequence"/>
</dbReference>
<gene>
    <name evidence="2" type="ORF">E4656_17110</name>
</gene>
<evidence type="ECO:0000313" key="3">
    <source>
        <dbReference type="Proteomes" id="UP000297475"/>
    </source>
</evidence>
<dbReference type="RefSeq" id="WP_135484533.1">
    <property type="nucleotide sequence ID" value="NZ_SRMF01000010.1"/>
</dbReference>
<dbReference type="EMBL" id="SRMF01000010">
    <property type="protein sequence ID" value="TGG91111.1"/>
    <property type="molecule type" value="Genomic_DNA"/>
</dbReference>
<accession>A0A4Z0WAW9</accession>